<dbReference type="Proteomes" id="UP000017127">
    <property type="component" value="Unassembled WGS sequence"/>
</dbReference>
<sequence length="228" mass="23807">MTSIIPVLPTQAQIVPDNSLGNENSVVTPNVNIRGINSDRIDGGAVRGGNLFHSFQEFNIDEGRGAYFSNPDNIVNILTRVTGGNISQILGTLGVLGNANLFLINPNGIVFGPNARLDVGGSFFATTADGILFDGFEFAASNPEAPPLLTINMPLGLNLRENPGSIENQATITTLEDGSPLRNEAGFLVPQGLNVPQNQTLALVGGDVLFDNGVAISPGSRIQLGGLS</sequence>
<feature type="domain" description="Filamentous haemagglutinin FhaB/tRNA nuclease CdiA-like TPS" evidence="1">
    <location>
        <begin position="21"/>
        <end position="134"/>
    </location>
</feature>
<reference evidence="2 3" key="1">
    <citation type="journal article" date="2013" name="Front. Microbiol.">
        <title>Comparative genomic analyses of the cyanobacterium, Lyngbya aestuarii BL J, a powerful hydrogen producer.</title>
        <authorList>
            <person name="Kothari A."/>
            <person name="Vaughn M."/>
            <person name="Garcia-Pichel F."/>
        </authorList>
    </citation>
    <scope>NUCLEOTIDE SEQUENCE [LARGE SCALE GENOMIC DNA]</scope>
    <source>
        <strain evidence="2 3">BL J</strain>
    </source>
</reference>
<evidence type="ECO:0000259" key="1">
    <source>
        <dbReference type="SMART" id="SM00912"/>
    </source>
</evidence>
<comment type="caution">
    <text evidence="2">The sequence shown here is derived from an EMBL/GenBank/DDBJ whole genome shotgun (WGS) entry which is preliminary data.</text>
</comment>
<dbReference type="SUPFAM" id="SSF51126">
    <property type="entry name" value="Pectin lyase-like"/>
    <property type="match status" value="1"/>
</dbReference>
<dbReference type="InterPro" id="IPR008638">
    <property type="entry name" value="FhaB/CdiA-like_TPS"/>
</dbReference>
<dbReference type="AlphaFoldDB" id="U7QS19"/>
<keyword evidence="3" id="KW-1185">Reference proteome</keyword>
<dbReference type="PATRIC" id="fig|1348334.3.peg.842"/>
<dbReference type="Gene3D" id="2.160.20.10">
    <property type="entry name" value="Single-stranded right-handed beta-helix, Pectin lyase-like"/>
    <property type="match status" value="1"/>
</dbReference>
<dbReference type="InterPro" id="IPR012334">
    <property type="entry name" value="Pectin_lyas_fold"/>
</dbReference>
<dbReference type="SMART" id="SM00912">
    <property type="entry name" value="Haemagg_act"/>
    <property type="match status" value="1"/>
</dbReference>
<dbReference type="NCBIfam" id="TIGR01901">
    <property type="entry name" value="adhes_NPXG"/>
    <property type="match status" value="1"/>
</dbReference>
<evidence type="ECO:0000313" key="3">
    <source>
        <dbReference type="Proteomes" id="UP000017127"/>
    </source>
</evidence>
<organism evidence="2 3">
    <name type="scientific">Lyngbya aestuarii BL J</name>
    <dbReference type="NCBI Taxonomy" id="1348334"/>
    <lineage>
        <taxon>Bacteria</taxon>
        <taxon>Bacillati</taxon>
        <taxon>Cyanobacteriota</taxon>
        <taxon>Cyanophyceae</taxon>
        <taxon>Oscillatoriophycideae</taxon>
        <taxon>Oscillatoriales</taxon>
        <taxon>Microcoleaceae</taxon>
        <taxon>Lyngbya</taxon>
    </lineage>
</organism>
<proteinExistence type="predicted"/>
<dbReference type="InterPro" id="IPR011050">
    <property type="entry name" value="Pectin_lyase_fold/virulence"/>
</dbReference>
<name>U7QS19_9CYAN</name>
<accession>U7QS19</accession>
<dbReference type="Pfam" id="PF05860">
    <property type="entry name" value="TPS"/>
    <property type="match status" value="1"/>
</dbReference>
<evidence type="ECO:0000313" key="2">
    <source>
        <dbReference type="EMBL" id="ERT09211.1"/>
    </source>
</evidence>
<protein>
    <submittedName>
        <fullName evidence="2">Filamentous hemagglutinin family N-terminal domain protein</fullName>
    </submittedName>
</protein>
<dbReference type="EMBL" id="AUZM01000005">
    <property type="protein sequence ID" value="ERT09211.1"/>
    <property type="molecule type" value="Genomic_DNA"/>
</dbReference>
<gene>
    <name evidence="2" type="ORF">M595_0862</name>
</gene>